<evidence type="ECO:0000259" key="8">
    <source>
        <dbReference type="PROSITE" id="PS50089"/>
    </source>
</evidence>
<accession>A0A7R8UKM3</accession>
<keyword evidence="4 6" id="KW-0863">Zinc-finger</keyword>
<keyword evidence="5" id="KW-0862">Zinc</keyword>
<evidence type="ECO:0000256" key="1">
    <source>
        <dbReference type="ARBA" id="ARBA00006672"/>
    </source>
</evidence>
<dbReference type="OrthoDB" id="5855668at2759"/>
<dbReference type="FunFam" id="1.10.1170.10:FF:000002">
    <property type="entry name" value="Baculoviral IAP repeat containing 7"/>
    <property type="match status" value="1"/>
</dbReference>
<dbReference type="GO" id="GO:0031398">
    <property type="term" value="P:positive regulation of protein ubiquitination"/>
    <property type="evidence" value="ECO:0007669"/>
    <property type="project" value="TreeGrafter"/>
</dbReference>
<dbReference type="GO" id="GO:0005634">
    <property type="term" value="C:nucleus"/>
    <property type="evidence" value="ECO:0007669"/>
    <property type="project" value="TreeGrafter"/>
</dbReference>
<dbReference type="InterPro" id="IPR050784">
    <property type="entry name" value="IAP"/>
</dbReference>
<evidence type="ECO:0000256" key="4">
    <source>
        <dbReference type="ARBA" id="ARBA00022771"/>
    </source>
</evidence>
<evidence type="ECO:0000313" key="9">
    <source>
        <dbReference type="EMBL" id="CAD7082239.1"/>
    </source>
</evidence>
<sequence>MSIPSTLLNYETERVKTFEGRWPLSWMDMNLLAQTGMYYTGTDDTVKCNFCGVEIGHWEEPDHPVLEHMRWSPNCPLMRRRHTANIPLDEAVLDRILPPATSVDGGETEVPNIWSQAHPEESFTQPIRFLSHPEYAIETARLRSFAEWPRTMKQKPEQLADAGFFYTGIGDRVKCFSCGGGLKDWDESDDPWEQHALWLGKCHFLKLNKTQKYIDSVIAKFKWSKKSKMKNDDSNTSSTSIVFSDNEHSSQELEAAKDDELNSIESKRKGGSFELRDKCRHSDKEKTIPDDKVCKVCYVNEYNTAFSPCGHIVACVKCASSVTKCPMCRQPFSNVMRVYFS</sequence>
<dbReference type="Gene3D" id="1.10.1170.10">
    <property type="entry name" value="Inhibitor Of Apoptosis Protein (2mihbC-IAP-1), Chain A"/>
    <property type="match status" value="2"/>
</dbReference>
<feature type="domain" description="RING-type" evidence="8">
    <location>
        <begin position="294"/>
        <end position="329"/>
    </location>
</feature>
<keyword evidence="3" id="KW-0479">Metal-binding</keyword>
<comment type="similarity">
    <text evidence="1">Belongs to the IAP family.</text>
</comment>
<dbReference type="PROSITE" id="PS50143">
    <property type="entry name" value="BIR_REPEAT_2"/>
    <property type="match status" value="2"/>
</dbReference>
<dbReference type="CDD" id="cd00022">
    <property type="entry name" value="BIR"/>
    <property type="match status" value="2"/>
</dbReference>
<dbReference type="GO" id="GO:0008270">
    <property type="term" value="F:zinc ion binding"/>
    <property type="evidence" value="ECO:0007669"/>
    <property type="project" value="UniProtKB-KW"/>
</dbReference>
<dbReference type="InterPro" id="IPR013083">
    <property type="entry name" value="Znf_RING/FYVE/PHD"/>
</dbReference>
<dbReference type="GO" id="GO:0043027">
    <property type="term" value="F:cysteine-type endopeptidase inhibitor activity involved in apoptotic process"/>
    <property type="evidence" value="ECO:0007669"/>
    <property type="project" value="TreeGrafter"/>
</dbReference>
<dbReference type="PANTHER" id="PTHR10044">
    <property type="entry name" value="INHIBITOR OF APOPTOSIS"/>
    <property type="match status" value="1"/>
</dbReference>
<organism evidence="9 10">
    <name type="scientific">Hermetia illucens</name>
    <name type="common">Black soldier fly</name>
    <dbReference type="NCBI Taxonomy" id="343691"/>
    <lineage>
        <taxon>Eukaryota</taxon>
        <taxon>Metazoa</taxon>
        <taxon>Ecdysozoa</taxon>
        <taxon>Arthropoda</taxon>
        <taxon>Hexapoda</taxon>
        <taxon>Insecta</taxon>
        <taxon>Pterygota</taxon>
        <taxon>Neoptera</taxon>
        <taxon>Endopterygota</taxon>
        <taxon>Diptera</taxon>
        <taxon>Brachycera</taxon>
        <taxon>Stratiomyomorpha</taxon>
        <taxon>Stratiomyidae</taxon>
        <taxon>Hermetiinae</taxon>
        <taxon>Hermetia</taxon>
    </lineage>
</organism>
<gene>
    <name evidence="9" type="ORF">HERILL_LOCUS5290</name>
</gene>
<dbReference type="FunCoup" id="A0A7R8UKM3">
    <property type="interactions" value="412"/>
</dbReference>
<evidence type="ECO:0000256" key="2">
    <source>
        <dbReference type="ARBA" id="ARBA00022703"/>
    </source>
</evidence>
<dbReference type="PANTHER" id="PTHR10044:SF174">
    <property type="entry name" value="DEATH-ASSOCIATED INHIBITOR OF APOPTOSIS 1"/>
    <property type="match status" value="1"/>
</dbReference>
<reference evidence="9 10" key="1">
    <citation type="submission" date="2020-11" db="EMBL/GenBank/DDBJ databases">
        <authorList>
            <person name="Wallbank WR R."/>
            <person name="Pardo Diaz C."/>
            <person name="Kozak K."/>
            <person name="Martin S."/>
            <person name="Jiggins C."/>
            <person name="Moest M."/>
            <person name="Warren A I."/>
            <person name="Generalovic N T."/>
            <person name="Byers J.R.P. K."/>
            <person name="Montejo-Kovacevich G."/>
            <person name="Yen C E."/>
        </authorList>
    </citation>
    <scope>NUCLEOTIDE SEQUENCE [LARGE SCALE GENOMIC DNA]</scope>
</reference>
<proteinExistence type="inferred from homology"/>
<dbReference type="PROSITE" id="PS50089">
    <property type="entry name" value="ZF_RING_2"/>
    <property type="match status" value="1"/>
</dbReference>
<dbReference type="InParanoid" id="A0A7R8UKM3"/>
<dbReference type="EMBL" id="LR899010">
    <property type="protein sequence ID" value="CAD7082239.1"/>
    <property type="molecule type" value="Genomic_DNA"/>
</dbReference>
<dbReference type="GO" id="GO:0061630">
    <property type="term" value="F:ubiquitin protein ligase activity"/>
    <property type="evidence" value="ECO:0007669"/>
    <property type="project" value="TreeGrafter"/>
</dbReference>
<dbReference type="AlphaFoldDB" id="A0A7R8UKM3"/>
<dbReference type="SUPFAM" id="SSF57924">
    <property type="entry name" value="Inhibitor of apoptosis (IAP) repeat"/>
    <property type="match status" value="2"/>
</dbReference>
<keyword evidence="10" id="KW-1185">Reference proteome</keyword>
<protein>
    <recommendedName>
        <fullName evidence="8">RING-type domain-containing protein</fullName>
    </recommendedName>
</protein>
<evidence type="ECO:0000256" key="7">
    <source>
        <dbReference type="SAM" id="MobiDB-lite"/>
    </source>
</evidence>
<dbReference type="InterPro" id="IPR001370">
    <property type="entry name" value="BIR_rpt"/>
</dbReference>
<dbReference type="GO" id="GO:0043066">
    <property type="term" value="P:negative regulation of apoptotic process"/>
    <property type="evidence" value="ECO:0007669"/>
    <property type="project" value="TreeGrafter"/>
</dbReference>
<dbReference type="Pfam" id="PF00653">
    <property type="entry name" value="BIR"/>
    <property type="match status" value="2"/>
</dbReference>
<dbReference type="GO" id="GO:0005737">
    <property type="term" value="C:cytoplasm"/>
    <property type="evidence" value="ECO:0007669"/>
    <property type="project" value="TreeGrafter"/>
</dbReference>
<evidence type="ECO:0000256" key="3">
    <source>
        <dbReference type="ARBA" id="ARBA00022723"/>
    </source>
</evidence>
<evidence type="ECO:0000256" key="5">
    <source>
        <dbReference type="ARBA" id="ARBA00022833"/>
    </source>
</evidence>
<dbReference type="Proteomes" id="UP000594454">
    <property type="component" value="Chromosome 2"/>
</dbReference>
<dbReference type="SMART" id="SM00238">
    <property type="entry name" value="BIR"/>
    <property type="match status" value="2"/>
</dbReference>
<keyword evidence="2" id="KW-0053">Apoptosis</keyword>
<name>A0A7R8UKM3_HERIL</name>
<dbReference type="GO" id="GO:0090263">
    <property type="term" value="P:positive regulation of canonical Wnt signaling pathway"/>
    <property type="evidence" value="ECO:0007669"/>
    <property type="project" value="TreeGrafter"/>
</dbReference>
<evidence type="ECO:0000256" key="6">
    <source>
        <dbReference type="PROSITE-ProRule" id="PRU00175"/>
    </source>
</evidence>
<dbReference type="GO" id="GO:0051726">
    <property type="term" value="P:regulation of cell cycle"/>
    <property type="evidence" value="ECO:0007669"/>
    <property type="project" value="TreeGrafter"/>
</dbReference>
<feature type="region of interest" description="Disordered" evidence="7">
    <location>
        <begin position="228"/>
        <end position="249"/>
    </location>
</feature>
<dbReference type="Pfam" id="PF13920">
    <property type="entry name" value="zf-C3HC4_3"/>
    <property type="match status" value="1"/>
</dbReference>
<evidence type="ECO:0000313" key="10">
    <source>
        <dbReference type="Proteomes" id="UP000594454"/>
    </source>
</evidence>
<dbReference type="Gene3D" id="3.30.40.10">
    <property type="entry name" value="Zinc/RING finger domain, C3HC4 (zinc finger)"/>
    <property type="match status" value="1"/>
</dbReference>
<dbReference type="FunFam" id="1.10.1170.10:FF:000003">
    <property type="entry name" value="E3 ubiquitin-protein ligase XIAP"/>
    <property type="match status" value="1"/>
</dbReference>
<dbReference type="GO" id="GO:0006915">
    <property type="term" value="P:apoptotic process"/>
    <property type="evidence" value="ECO:0007669"/>
    <property type="project" value="UniProtKB-KW"/>
</dbReference>
<dbReference type="InterPro" id="IPR001841">
    <property type="entry name" value="Znf_RING"/>
</dbReference>
<dbReference type="CDD" id="cd16510">
    <property type="entry name" value="RING-HC_IAPs"/>
    <property type="match status" value="1"/>
</dbReference>